<proteinExistence type="predicted"/>
<dbReference type="InterPro" id="IPR050179">
    <property type="entry name" value="Trans_hexapeptide_repeat"/>
</dbReference>
<evidence type="ECO:0000313" key="1">
    <source>
        <dbReference type="EMBL" id="AIE99672.1"/>
    </source>
</evidence>
<dbReference type="GO" id="GO:0016740">
    <property type="term" value="F:transferase activity"/>
    <property type="evidence" value="ECO:0007669"/>
    <property type="project" value="UniProtKB-KW"/>
</dbReference>
<dbReference type="PANTHER" id="PTHR43300:SF4">
    <property type="entry name" value="ACYL-[ACYL-CARRIER-PROTEIN]--UDP-N-ACETYLGLUCOSAMINE O-ACYLTRANSFERASE"/>
    <property type="match status" value="1"/>
</dbReference>
<dbReference type="SUPFAM" id="SSF51161">
    <property type="entry name" value="Trimeric LpxA-like enzymes"/>
    <property type="match status" value="1"/>
</dbReference>
<reference evidence="1" key="1">
    <citation type="journal article" date="2014" name="Genome Biol. Evol.">
        <title>Pangenome evidence for extensive interdomain horizontal transfer affecting lineage core and shell genes in uncultured planktonic thaumarchaeota and euryarchaeota.</title>
        <authorList>
            <person name="Deschamps P."/>
            <person name="Zivanovic Y."/>
            <person name="Moreira D."/>
            <person name="Rodriguez-Valera F."/>
            <person name="Lopez-Garcia P."/>
        </authorList>
    </citation>
    <scope>NUCLEOTIDE SEQUENCE</scope>
</reference>
<dbReference type="Gene3D" id="2.160.10.10">
    <property type="entry name" value="Hexapeptide repeat proteins"/>
    <property type="match status" value="1"/>
</dbReference>
<sequence>MGEPRKLSSGIVEVEFGEGVTVVEPANLYGCILGDEVFVGPFVEIQRDVKIGARTRVQSHAFICELVTIGEDCFISHGAKFINDPFRTGGPARGDKSQWAATTIGDRVSIGTNATIMPVTICNDVVIGAGAVVTKDIGEPGNYVGNPARRLD</sequence>
<organism evidence="1">
    <name type="scientific">uncultured marine group II/III euryarchaeote KM3_115_D04</name>
    <dbReference type="NCBI Taxonomy" id="1457855"/>
    <lineage>
        <taxon>Archaea</taxon>
        <taxon>Methanobacteriati</taxon>
        <taxon>Methanobacteriota</taxon>
        <taxon>environmental samples</taxon>
    </lineage>
</organism>
<dbReference type="AlphaFoldDB" id="A0A075GD85"/>
<dbReference type="PANTHER" id="PTHR43300">
    <property type="entry name" value="ACETYLTRANSFERASE"/>
    <property type="match status" value="1"/>
</dbReference>
<dbReference type="CDD" id="cd03358">
    <property type="entry name" value="LbH_WxcM_N_like"/>
    <property type="match status" value="1"/>
</dbReference>
<dbReference type="Pfam" id="PF14602">
    <property type="entry name" value="Hexapep_2"/>
    <property type="match status" value="1"/>
</dbReference>
<dbReference type="EMBL" id="KF900569">
    <property type="protein sequence ID" value="AIE99672.1"/>
    <property type="molecule type" value="Genomic_DNA"/>
</dbReference>
<name>A0A075GD85_9EURY</name>
<dbReference type="InterPro" id="IPR001451">
    <property type="entry name" value="Hexapep"/>
</dbReference>
<keyword evidence="1" id="KW-0808">Transferase</keyword>
<dbReference type="Pfam" id="PF00132">
    <property type="entry name" value="Hexapep"/>
    <property type="match status" value="1"/>
</dbReference>
<protein>
    <submittedName>
        <fullName evidence="1">Putative acetyltransferase</fullName>
    </submittedName>
</protein>
<dbReference type="InterPro" id="IPR011004">
    <property type="entry name" value="Trimer_LpxA-like_sf"/>
</dbReference>
<accession>A0A075GD85</accession>